<reference evidence="1 2" key="1">
    <citation type="journal article" date="2016" name="Nat. Commun.">
        <title>Extremotolerant tardigrade genome and improved radiotolerance of human cultured cells by tardigrade-unique protein.</title>
        <authorList>
            <person name="Hashimoto T."/>
            <person name="Horikawa D.D."/>
            <person name="Saito Y."/>
            <person name="Kuwahara H."/>
            <person name="Kozuka-Hata H."/>
            <person name="Shin-I T."/>
            <person name="Minakuchi Y."/>
            <person name="Ohishi K."/>
            <person name="Motoyama A."/>
            <person name="Aizu T."/>
            <person name="Enomoto A."/>
            <person name="Kondo K."/>
            <person name="Tanaka S."/>
            <person name="Hara Y."/>
            <person name="Koshikawa S."/>
            <person name="Sagara H."/>
            <person name="Miura T."/>
            <person name="Yokobori S."/>
            <person name="Miyagawa K."/>
            <person name="Suzuki Y."/>
            <person name="Kubo T."/>
            <person name="Oyama M."/>
            <person name="Kohara Y."/>
            <person name="Fujiyama A."/>
            <person name="Arakawa K."/>
            <person name="Katayama T."/>
            <person name="Toyoda A."/>
            <person name="Kunieda T."/>
        </authorList>
    </citation>
    <scope>NUCLEOTIDE SEQUENCE [LARGE SCALE GENOMIC DNA]</scope>
    <source>
        <strain evidence="1 2">YOKOZUNA-1</strain>
    </source>
</reference>
<keyword evidence="2" id="KW-1185">Reference proteome</keyword>
<proteinExistence type="predicted"/>
<gene>
    <name evidence="1" type="primary">RvY_01396-1</name>
    <name evidence="1" type="synonym">RvY_01396.1</name>
    <name evidence="1" type="ORF">RvY_01396</name>
</gene>
<evidence type="ECO:0000313" key="2">
    <source>
        <dbReference type="Proteomes" id="UP000186922"/>
    </source>
</evidence>
<comment type="caution">
    <text evidence="1">The sequence shown here is derived from an EMBL/GenBank/DDBJ whole genome shotgun (WGS) entry which is preliminary data.</text>
</comment>
<evidence type="ECO:0000313" key="1">
    <source>
        <dbReference type="EMBL" id="GAU88759.1"/>
    </source>
</evidence>
<protein>
    <submittedName>
        <fullName evidence="1">Uncharacterized protein</fullName>
    </submittedName>
</protein>
<dbReference type="Proteomes" id="UP000186922">
    <property type="component" value="Unassembled WGS sequence"/>
</dbReference>
<dbReference type="AlphaFoldDB" id="A0A1D1UG67"/>
<dbReference type="EMBL" id="BDGG01000001">
    <property type="protein sequence ID" value="GAU88759.1"/>
    <property type="molecule type" value="Genomic_DNA"/>
</dbReference>
<name>A0A1D1UG67_RAMVA</name>
<sequence length="113" mass="12183">MDKDRPLWLYVRHIANLGTALLPGGVQHEHCVTNFLDPWRKHSTFCQSFLSLARSLVFSVGTFEAKRLPPPSGKQCGIFGTGQGDACPAFALGLGRITSATFGLLCLCLFSGG</sequence>
<accession>A0A1D1UG67</accession>
<organism evidence="1 2">
    <name type="scientific">Ramazzottius varieornatus</name>
    <name type="common">Water bear</name>
    <name type="synonym">Tardigrade</name>
    <dbReference type="NCBI Taxonomy" id="947166"/>
    <lineage>
        <taxon>Eukaryota</taxon>
        <taxon>Metazoa</taxon>
        <taxon>Ecdysozoa</taxon>
        <taxon>Tardigrada</taxon>
        <taxon>Eutardigrada</taxon>
        <taxon>Parachela</taxon>
        <taxon>Hypsibioidea</taxon>
        <taxon>Ramazzottiidae</taxon>
        <taxon>Ramazzottius</taxon>
    </lineage>
</organism>